<dbReference type="PANTHER" id="PTHR36512">
    <property type="entry name" value="D-AMINOPEPTIDASE"/>
    <property type="match status" value="1"/>
</dbReference>
<dbReference type="InterPro" id="IPR005321">
    <property type="entry name" value="Peptidase_S58_DmpA"/>
</dbReference>
<proteinExistence type="inferred from homology"/>
<gene>
    <name evidence="2" type="ORF">EOI86_12370</name>
</gene>
<dbReference type="InterPro" id="IPR016117">
    <property type="entry name" value="ArgJ-like_dom_sf"/>
</dbReference>
<dbReference type="Gene3D" id="3.60.70.12">
    <property type="entry name" value="L-amino peptidase D-ALA esterase/amidase"/>
    <property type="match status" value="1"/>
</dbReference>
<reference evidence="3" key="1">
    <citation type="submission" date="2019-01" db="EMBL/GenBank/DDBJ databases">
        <title>Gri0909 isolated from a small marine red alga.</title>
        <authorList>
            <person name="Kim J."/>
            <person name="Jeong S.E."/>
            <person name="Jeon C.O."/>
        </authorList>
    </citation>
    <scope>NUCLEOTIDE SEQUENCE [LARGE SCALE GENOMIC DNA]</scope>
    <source>
        <strain evidence="3">Gri0909</strain>
    </source>
</reference>
<dbReference type="PANTHER" id="PTHR36512:SF3">
    <property type="entry name" value="BLR5678 PROTEIN"/>
    <property type="match status" value="1"/>
</dbReference>
<dbReference type="GO" id="GO:0004177">
    <property type="term" value="F:aminopeptidase activity"/>
    <property type="evidence" value="ECO:0007669"/>
    <property type="project" value="TreeGrafter"/>
</dbReference>
<sequence>MAILPHDPQFLPKPGKLNLITDVPGLTVGNAEDQAVASGTTVVLAQGEGAIAAVDTRGGAPGTRETDALRPGTLVDRANAIVLSGGSAFGLDAAGGAQSWLAAAGRGFHIAGKVVPIVPAAILFDLANGGNKEWGDDPPYRQLGYRACEAAGLEFQLGNAGAGYGAIAGPVKGGLGSCSAIDPESGYTVGALIALNSVGSPITPDGSGLWAWPFELDGEFGVSPPQPVPTGGAYRTKRPRRLGQKAGENTTIGVVATDAPLTVAQAQRIAIMAHDGLARAIHPVHTPFDGDLLFSLGATDGKTGTVSPDLLMHLGALTADAVARAVGRAVVTAETLHDRTAFIDI</sequence>
<comment type="similarity">
    <text evidence="1">Belongs to the peptidase S58 family.</text>
</comment>
<protein>
    <submittedName>
        <fullName evidence="2">Peptidase S58 family protein</fullName>
    </submittedName>
</protein>
<name>A0A437QND5_9PROT</name>
<dbReference type="EMBL" id="SADE01000002">
    <property type="protein sequence ID" value="RVU36032.1"/>
    <property type="molecule type" value="Genomic_DNA"/>
</dbReference>
<organism evidence="2 3">
    <name type="scientific">Hwanghaeella grinnelliae</name>
    <dbReference type="NCBI Taxonomy" id="2500179"/>
    <lineage>
        <taxon>Bacteria</taxon>
        <taxon>Pseudomonadati</taxon>
        <taxon>Pseudomonadota</taxon>
        <taxon>Alphaproteobacteria</taxon>
        <taxon>Rhodospirillales</taxon>
        <taxon>Rhodospirillaceae</taxon>
        <taxon>Hwanghaeella</taxon>
    </lineage>
</organism>
<dbReference type="OrthoDB" id="9770388at2"/>
<dbReference type="RefSeq" id="WP_127765508.1">
    <property type="nucleotide sequence ID" value="NZ_SADE01000002.1"/>
</dbReference>
<dbReference type="Pfam" id="PF03576">
    <property type="entry name" value="Peptidase_S58"/>
    <property type="match status" value="1"/>
</dbReference>
<dbReference type="CDD" id="cd02252">
    <property type="entry name" value="nylC_like"/>
    <property type="match status" value="1"/>
</dbReference>
<dbReference type="Proteomes" id="UP000287447">
    <property type="component" value="Unassembled WGS sequence"/>
</dbReference>
<keyword evidence="3" id="KW-1185">Reference proteome</keyword>
<accession>A0A437QND5</accession>
<evidence type="ECO:0000256" key="1">
    <source>
        <dbReference type="ARBA" id="ARBA00007068"/>
    </source>
</evidence>
<comment type="caution">
    <text evidence="2">The sequence shown here is derived from an EMBL/GenBank/DDBJ whole genome shotgun (WGS) entry which is preliminary data.</text>
</comment>
<dbReference type="SUPFAM" id="SSF56266">
    <property type="entry name" value="DmpA/ArgJ-like"/>
    <property type="match status" value="1"/>
</dbReference>
<dbReference type="AlphaFoldDB" id="A0A437QND5"/>
<evidence type="ECO:0000313" key="3">
    <source>
        <dbReference type="Proteomes" id="UP000287447"/>
    </source>
</evidence>
<evidence type="ECO:0000313" key="2">
    <source>
        <dbReference type="EMBL" id="RVU36032.1"/>
    </source>
</evidence>